<evidence type="ECO:0000313" key="8">
    <source>
        <dbReference type="Proteomes" id="UP000634522"/>
    </source>
</evidence>
<keyword evidence="8" id="KW-1185">Reference proteome</keyword>
<dbReference type="InterPro" id="IPR011006">
    <property type="entry name" value="CheY-like_superfamily"/>
</dbReference>
<dbReference type="PROSITE" id="PS00622">
    <property type="entry name" value="HTH_LUXR_1"/>
    <property type="match status" value="1"/>
</dbReference>
<evidence type="ECO:0000256" key="4">
    <source>
        <dbReference type="PROSITE-ProRule" id="PRU00169"/>
    </source>
</evidence>
<gene>
    <name evidence="7" type="ORF">GPA27_10765</name>
</gene>
<name>A0ABX1NF26_9RHOO</name>
<evidence type="ECO:0000313" key="7">
    <source>
        <dbReference type="EMBL" id="NMF97869.1"/>
    </source>
</evidence>
<evidence type="ECO:0000256" key="1">
    <source>
        <dbReference type="ARBA" id="ARBA00023015"/>
    </source>
</evidence>
<sequence length="204" mass="22781">MPANIPHASIYIVDDDDQVRRFLEEVFRSVGMQVFAYATGEAFLRDWHPSPPSCVLLDLRMPHMGGTEVHDVLRTRHPHVPVIFVTGNADVPTAVSAMRFGAFDFIEKPFNIQHLIERAQDALRHSSQHPAERPHGIAWMDTLTPREREILNGIVAGHRNKAIAIDLGISERTVETHRANIMQKSGAHSVAELVAIVLARPAAR</sequence>
<proteinExistence type="predicted"/>
<dbReference type="InterPro" id="IPR000792">
    <property type="entry name" value="Tscrpt_reg_LuxR_C"/>
</dbReference>
<accession>A0ABX1NF26</accession>
<keyword evidence="3" id="KW-0804">Transcription</keyword>
<dbReference type="InterPro" id="IPR036388">
    <property type="entry name" value="WH-like_DNA-bd_sf"/>
</dbReference>
<evidence type="ECO:0000259" key="6">
    <source>
        <dbReference type="PROSITE" id="PS50110"/>
    </source>
</evidence>
<dbReference type="Pfam" id="PF00196">
    <property type="entry name" value="GerE"/>
    <property type="match status" value="1"/>
</dbReference>
<evidence type="ECO:0000256" key="3">
    <source>
        <dbReference type="ARBA" id="ARBA00023163"/>
    </source>
</evidence>
<comment type="caution">
    <text evidence="7">The sequence shown here is derived from an EMBL/GenBank/DDBJ whole genome shotgun (WGS) entry which is preliminary data.</text>
</comment>
<keyword evidence="2" id="KW-0238">DNA-binding</keyword>
<dbReference type="Gene3D" id="1.10.10.10">
    <property type="entry name" value="Winged helix-like DNA-binding domain superfamily/Winged helix DNA-binding domain"/>
    <property type="match status" value="1"/>
</dbReference>
<dbReference type="Pfam" id="PF00072">
    <property type="entry name" value="Response_reg"/>
    <property type="match status" value="1"/>
</dbReference>
<evidence type="ECO:0000256" key="2">
    <source>
        <dbReference type="ARBA" id="ARBA00023125"/>
    </source>
</evidence>
<dbReference type="InterPro" id="IPR016032">
    <property type="entry name" value="Sig_transdc_resp-reg_C-effctor"/>
</dbReference>
<feature type="domain" description="Response regulatory" evidence="6">
    <location>
        <begin position="9"/>
        <end position="123"/>
    </location>
</feature>
<reference evidence="7 8" key="1">
    <citation type="submission" date="2019-12" db="EMBL/GenBank/DDBJ databases">
        <title>Comparative genomics gives insights into the taxonomy of the Azoarcus-Aromatoleum group and reveals separate origins of nif in the plant-associated Azoarcus and non-plant-associated Aromatoleum sub-groups.</title>
        <authorList>
            <person name="Lafos M."/>
            <person name="Maluk M."/>
            <person name="Batista M."/>
            <person name="Junghare M."/>
            <person name="Carmona M."/>
            <person name="Faoro H."/>
            <person name="Cruz L.M."/>
            <person name="Battistoni F."/>
            <person name="De Souza E."/>
            <person name="Pedrosa F."/>
            <person name="Chen W.-M."/>
            <person name="Poole P.S."/>
            <person name="Dixon R.A."/>
            <person name="James E.K."/>
        </authorList>
    </citation>
    <scope>NUCLEOTIDE SEQUENCE [LARGE SCALE GENOMIC DNA]</scope>
    <source>
        <strain evidence="7 8">T</strain>
    </source>
</reference>
<dbReference type="SUPFAM" id="SSF46894">
    <property type="entry name" value="C-terminal effector domain of the bipartite response regulators"/>
    <property type="match status" value="1"/>
</dbReference>
<evidence type="ECO:0000259" key="5">
    <source>
        <dbReference type="PROSITE" id="PS50043"/>
    </source>
</evidence>
<dbReference type="PANTHER" id="PTHR44688:SF16">
    <property type="entry name" value="DNA-BINDING TRANSCRIPTIONAL ACTIVATOR DEVR_DOSR"/>
    <property type="match status" value="1"/>
</dbReference>
<dbReference type="PRINTS" id="PR00038">
    <property type="entry name" value="HTHLUXR"/>
</dbReference>
<dbReference type="RefSeq" id="WP_169140320.1">
    <property type="nucleotide sequence ID" value="NZ_WTVS01000019.1"/>
</dbReference>
<dbReference type="Gene3D" id="3.40.50.2300">
    <property type="match status" value="1"/>
</dbReference>
<keyword evidence="1" id="KW-0805">Transcription regulation</keyword>
<protein>
    <submittedName>
        <fullName evidence="7">Response regulator</fullName>
    </submittedName>
</protein>
<dbReference type="SMART" id="SM00448">
    <property type="entry name" value="REC"/>
    <property type="match status" value="1"/>
</dbReference>
<dbReference type="PROSITE" id="PS50110">
    <property type="entry name" value="RESPONSE_REGULATORY"/>
    <property type="match status" value="1"/>
</dbReference>
<organism evidence="7 8">
    <name type="scientific">Aromatoleum toluolicum</name>
    <dbReference type="NCBI Taxonomy" id="90060"/>
    <lineage>
        <taxon>Bacteria</taxon>
        <taxon>Pseudomonadati</taxon>
        <taxon>Pseudomonadota</taxon>
        <taxon>Betaproteobacteria</taxon>
        <taxon>Rhodocyclales</taxon>
        <taxon>Rhodocyclaceae</taxon>
        <taxon>Aromatoleum</taxon>
    </lineage>
</organism>
<dbReference type="Proteomes" id="UP000634522">
    <property type="component" value="Unassembled WGS sequence"/>
</dbReference>
<keyword evidence="4" id="KW-0597">Phosphoprotein</keyword>
<dbReference type="CDD" id="cd06170">
    <property type="entry name" value="LuxR_C_like"/>
    <property type="match status" value="1"/>
</dbReference>
<feature type="modified residue" description="4-aspartylphosphate" evidence="4">
    <location>
        <position position="58"/>
    </location>
</feature>
<dbReference type="EMBL" id="WTVS01000019">
    <property type="protein sequence ID" value="NMF97869.1"/>
    <property type="molecule type" value="Genomic_DNA"/>
</dbReference>
<dbReference type="PANTHER" id="PTHR44688">
    <property type="entry name" value="DNA-BINDING TRANSCRIPTIONAL ACTIVATOR DEVR_DOSR"/>
    <property type="match status" value="1"/>
</dbReference>
<dbReference type="SUPFAM" id="SSF52172">
    <property type="entry name" value="CheY-like"/>
    <property type="match status" value="1"/>
</dbReference>
<dbReference type="SMART" id="SM00421">
    <property type="entry name" value="HTH_LUXR"/>
    <property type="match status" value="1"/>
</dbReference>
<feature type="domain" description="HTH luxR-type" evidence="5">
    <location>
        <begin position="136"/>
        <end position="201"/>
    </location>
</feature>
<dbReference type="PROSITE" id="PS50043">
    <property type="entry name" value="HTH_LUXR_2"/>
    <property type="match status" value="1"/>
</dbReference>
<dbReference type="InterPro" id="IPR001789">
    <property type="entry name" value="Sig_transdc_resp-reg_receiver"/>
</dbReference>